<dbReference type="Proteomes" id="UP000664771">
    <property type="component" value="Unassembled WGS sequence"/>
</dbReference>
<protein>
    <submittedName>
        <fullName evidence="1">Uncharacterized protein</fullName>
    </submittedName>
</protein>
<accession>A0ABS3LZ98</accession>
<evidence type="ECO:0000313" key="2">
    <source>
        <dbReference type="Proteomes" id="UP000664771"/>
    </source>
</evidence>
<dbReference type="RefSeq" id="WP_207882765.1">
    <property type="nucleotide sequence ID" value="NZ_JAFVMF010000019.1"/>
</dbReference>
<evidence type="ECO:0000313" key="1">
    <source>
        <dbReference type="EMBL" id="MBO1361223.1"/>
    </source>
</evidence>
<dbReference type="EMBL" id="JAFVMF010000019">
    <property type="protein sequence ID" value="MBO1361223.1"/>
    <property type="molecule type" value="Genomic_DNA"/>
</dbReference>
<keyword evidence="2" id="KW-1185">Reference proteome</keyword>
<gene>
    <name evidence="1" type="ORF">J2D73_15655</name>
</gene>
<proteinExistence type="predicted"/>
<name>A0ABS3LZ98_9PROT</name>
<feature type="non-terminal residue" evidence="1">
    <location>
        <position position="1"/>
    </location>
</feature>
<reference evidence="1 2" key="1">
    <citation type="submission" date="2021-03" db="EMBL/GenBank/DDBJ databases">
        <title>The complete genome sequence of Acetobacter sacchari TBRC 11175.</title>
        <authorList>
            <person name="Charoenyingcharoen P."/>
            <person name="Yukphan P."/>
        </authorList>
    </citation>
    <scope>NUCLEOTIDE SEQUENCE [LARGE SCALE GENOMIC DNA]</scope>
    <source>
        <strain evidence="1 2">TBRC 11175</strain>
    </source>
</reference>
<comment type="caution">
    <text evidence="1">The sequence shown here is derived from an EMBL/GenBank/DDBJ whole genome shotgun (WGS) entry which is preliminary data.</text>
</comment>
<sequence>LLFVVCCLLFVVCCLLFVGGRRPVHGVRGRVGRAAWSAAARSTKWAKPETHLPGFLRILWIT</sequence>
<organism evidence="1 2">
    <name type="scientific">Acetobacter sacchari</name>
    <dbReference type="NCBI Taxonomy" id="2661687"/>
    <lineage>
        <taxon>Bacteria</taxon>
        <taxon>Pseudomonadati</taxon>
        <taxon>Pseudomonadota</taxon>
        <taxon>Alphaproteobacteria</taxon>
        <taxon>Acetobacterales</taxon>
        <taxon>Acetobacteraceae</taxon>
        <taxon>Acetobacter</taxon>
    </lineage>
</organism>